<name>A0A7M2SKZ8_9ACTN</name>
<gene>
    <name evidence="3" type="ORF">IM697_39940</name>
</gene>
<protein>
    <submittedName>
        <fullName evidence="3">Uncharacterized protein</fullName>
    </submittedName>
</protein>
<keyword evidence="2" id="KW-0812">Transmembrane</keyword>
<dbReference type="RefSeq" id="WP_194041753.1">
    <property type="nucleotide sequence ID" value="NZ_CP063373.1"/>
</dbReference>
<dbReference type="AlphaFoldDB" id="A0A7M2SKZ8"/>
<feature type="compositionally biased region" description="Low complexity" evidence="1">
    <location>
        <begin position="26"/>
        <end position="48"/>
    </location>
</feature>
<dbReference type="Proteomes" id="UP000594205">
    <property type="component" value="Chromosome"/>
</dbReference>
<proteinExistence type="predicted"/>
<feature type="transmembrane region" description="Helical" evidence="2">
    <location>
        <begin position="76"/>
        <end position="100"/>
    </location>
</feature>
<evidence type="ECO:0000256" key="2">
    <source>
        <dbReference type="SAM" id="Phobius"/>
    </source>
</evidence>
<feature type="compositionally biased region" description="Pro residues" evidence="1">
    <location>
        <begin position="9"/>
        <end position="25"/>
    </location>
</feature>
<feature type="transmembrane region" description="Helical" evidence="2">
    <location>
        <begin position="180"/>
        <end position="198"/>
    </location>
</feature>
<accession>A0A7M2SKZ8</accession>
<feature type="transmembrane region" description="Helical" evidence="2">
    <location>
        <begin position="120"/>
        <end position="145"/>
    </location>
</feature>
<reference evidence="3 4" key="1">
    <citation type="submission" date="2020-10" db="EMBL/GenBank/DDBJ databases">
        <title>Streptomyces ferrugineus complate genome analysis.</title>
        <authorList>
            <person name="Anwar N."/>
        </authorList>
    </citation>
    <scope>NUCLEOTIDE SEQUENCE [LARGE SCALE GENOMIC DNA]</scope>
    <source>
        <strain evidence="3 4">CCTCC AA2014009</strain>
    </source>
</reference>
<sequence length="211" mass="21969">MSFGDPNNPYGPPPQGQQPGYPPQQPQGQPGYGYPQQPQQGQPGYGYPAAPPMQQPYGGYPAGPTQMPGGVKAARVMLFILGGFQALGGVLMMVASAWFADLISEAAESDSSVSSQDADTIADVGAGVMIVLGVIVLAFAAWAILTGMKFASGRGGVRVSAIIYGSVVTLFSVINLLGANIFALISLVLGILIIVFCANRNGGAWFNRPRY</sequence>
<feature type="region of interest" description="Disordered" evidence="1">
    <location>
        <begin position="1"/>
        <end position="50"/>
    </location>
</feature>
<keyword evidence="2" id="KW-1133">Transmembrane helix</keyword>
<feature type="transmembrane region" description="Helical" evidence="2">
    <location>
        <begin position="157"/>
        <end position="174"/>
    </location>
</feature>
<keyword evidence="2" id="KW-0472">Membrane</keyword>
<evidence type="ECO:0000313" key="4">
    <source>
        <dbReference type="Proteomes" id="UP000594205"/>
    </source>
</evidence>
<keyword evidence="4" id="KW-1185">Reference proteome</keyword>
<evidence type="ECO:0000313" key="3">
    <source>
        <dbReference type="EMBL" id="QOV36123.1"/>
    </source>
</evidence>
<evidence type="ECO:0000256" key="1">
    <source>
        <dbReference type="SAM" id="MobiDB-lite"/>
    </source>
</evidence>
<organism evidence="3 4">
    <name type="scientific">Streptomyces ferrugineus</name>
    <dbReference type="NCBI Taxonomy" id="1413221"/>
    <lineage>
        <taxon>Bacteria</taxon>
        <taxon>Bacillati</taxon>
        <taxon>Actinomycetota</taxon>
        <taxon>Actinomycetes</taxon>
        <taxon>Kitasatosporales</taxon>
        <taxon>Streptomycetaceae</taxon>
        <taxon>Streptomyces</taxon>
    </lineage>
</organism>
<dbReference type="EMBL" id="CP063373">
    <property type="protein sequence ID" value="QOV36123.1"/>
    <property type="molecule type" value="Genomic_DNA"/>
</dbReference>
<dbReference type="KEGG" id="sfeu:IM697_39940"/>